<dbReference type="InterPro" id="IPR011009">
    <property type="entry name" value="Kinase-like_dom_sf"/>
</dbReference>
<dbReference type="GO" id="GO:0004674">
    <property type="term" value="F:protein serine/threonine kinase activity"/>
    <property type="evidence" value="ECO:0007669"/>
    <property type="project" value="UniProtKB-KW"/>
</dbReference>
<reference evidence="10 11" key="1">
    <citation type="submission" date="2020-07" db="EMBL/GenBank/DDBJ databases">
        <title>Sequencing the genomes of 1000 actinobacteria strains.</title>
        <authorList>
            <person name="Klenk H.-P."/>
        </authorList>
    </citation>
    <scope>NUCLEOTIDE SEQUENCE [LARGE SCALE GENOMIC DNA]</scope>
    <source>
        <strain evidence="10 11">DSM 19082</strain>
    </source>
</reference>
<evidence type="ECO:0000256" key="4">
    <source>
        <dbReference type="ARBA" id="ARBA00022741"/>
    </source>
</evidence>
<dbReference type="SUPFAM" id="SSF56112">
    <property type="entry name" value="Protein kinase-like (PK-like)"/>
    <property type="match status" value="1"/>
</dbReference>
<dbReference type="Gene3D" id="1.10.510.10">
    <property type="entry name" value="Transferase(Phosphotransferase) domain 1"/>
    <property type="match status" value="1"/>
</dbReference>
<evidence type="ECO:0000256" key="8">
    <source>
        <dbReference type="SAM" id="MobiDB-lite"/>
    </source>
</evidence>
<dbReference type="InterPro" id="IPR008271">
    <property type="entry name" value="Ser/Thr_kinase_AS"/>
</dbReference>
<gene>
    <name evidence="10" type="ORF">BJ958_003203</name>
</gene>
<dbReference type="EC" id="2.7.11.1" evidence="1"/>
<name>A0A852REG2_9ACTN</name>
<dbReference type="InterPro" id="IPR000719">
    <property type="entry name" value="Prot_kinase_dom"/>
</dbReference>
<protein>
    <recommendedName>
        <fullName evidence="1">non-specific serine/threonine protein kinase</fullName>
        <ecNumber evidence="1">2.7.11.1</ecNumber>
    </recommendedName>
</protein>
<evidence type="ECO:0000256" key="6">
    <source>
        <dbReference type="ARBA" id="ARBA00022840"/>
    </source>
</evidence>
<feature type="region of interest" description="Disordered" evidence="8">
    <location>
        <begin position="274"/>
        <end position="302"/>
    </location>
</feature>
<dbReference type="RefSeq" id="WP_179727940.1">
    <property type="nucleotide sequence ID" value="NZ_BAABEF010000001.1"/>
</dbReference>
<evidence type="ECO:0000256" key="1">
    <source>
        <dbReference type="ARBA" id="ARBA00012513"/>
    </source>
</evidence>
<keyword evidence="3" id="KW-0808">Transferase</keyword>
<feature type="binding site" evidence="7">
    <location>
        <position position="41"/>
    </location>
    <ligand>
        <name>ATP</name>
        <dbReference type="ChEBI" id="CHEBI:30616"/>
    </ligand>
</feature>
<dbReference type="PROSITE" id="PS50011">
    <property type="entry name" value="PROTEIN_KINASE_DOM"/>
    <property type="match status" value="1"/>
</dbReference>
<evidence type="ECO:0000313" key="11">
    <source>
        <dbReference type="Proteomes" id="UP000582231"/>
    </source>
</evidence>
<dbReference type="CDD" id="cd14014">
    <property type="entry name" value="STKc_PknB_like"/>
    <property type="match status" value="1"/>
</dbReference>
<evidence type="ECO:0000259" key="9">
    <source>
        <dbReference type="PROSITE" id="PS50011"/>
    </source>
</evidence>
<evidence type="ECO:0000256" key="7">
    <source>
        <dbReference type="PROSITE-ProRule" id="PRU10141"/>
    </source>
</evidence>
<keyword evidence="11" id="KW-1185">Reference proteome</keyword>
<keyword evidence="2" id="KW-0723">Serine/threonine-protein kinase</keyword>
<dbReference type="SMART" id="SM00220">
    <property type="entry name" value="S_TKc"/>
    <property type="match status" value="1"/>
</dbReference>
<evidence type="ECO:0000256" key="2">
    <source>
        <dbReference type="ARBA" id="ARBA00022527"/>
    </source>
</evidence>
<dbReference type="Gene3D" id="3.30.200.20">
    <property type="entry name" value="Phosphorylase Kinase, domain 1"/>
    <property type="match status" value="1"/>
</dbReference>
<dbReference type="EMBL" id="JACCBF010000001">
    <property type="protein sequence ID" value="NYD31657.1"/>
    <property type="molecule type" value="Genomic_DNA"/>
</dbReference>
<accession>A0A852REG2</accession>
<organism evidence="10 11">
    <name type="scientific">Nocardioides kongjuensis</name>
    <dbReference type="NCBI Taxonomy" id="349522"/>
    <lineage>
        <taxon>Bacteria</taxon>
        <taxon>Bacillati</taxon>
        <taxon>Actinomycetota</taxon>
        <taxon>Actinomycetes</taxon>
        <taxon>Propionibacteriales</taxon>
        <taxon>Nocardioidaceae</taxon>
        <taxon>Nocardioides</taxon>
    </lineage>
</organism>
<dbReference type="Proteomes" id="UP000582231">
    <property type="component" value="Unassembled WGS sequence"/>
</dbReference>
<dbReference type="PROSITE" id="PS00108">
    <property type="entry name" value="PROTEIN_KINASE_ST"/>
    <property type="match status" value="1"/>
</dbReference>
<evidence type="ECO:0000256" key="3">
    <source>
        <dbReference type="ARBA" id="ARBA00022679"/>
    </source>
</evidence>
<feature type="domain" description="Protein kinase" evidence="9">
    <location>
        <begin position="12"/>
        <end position="283"/>
    </location>
</feature>
<dbReference type="PANTHER" id="PTHR43289">
    <property type="entry name" value="MITOGEN-ACTIVATED PROTEIN KINASE KINASE KINASE 20-RELATED"/>
    <property type="match status" value="1"/>
</dbReference>
<sequence>MPLQPGDSFGRYDVTGYLGRGGMGVVLAAVHRDLDRPVALKVLAPHLADDIGYRTRFLREAKALARLDSPYVVRVFDAGEEDGALFIATELVRDGDLNELLRRRGALPAPDAVSIVRDLALGLGAAHEAGILHRDIKPSNVLVAHRPDGGLRPVLCDFGIAAVPDLDQLATTGAIGTPGYMAPERHQGTAASVASDIYALGCLLWATLTARAPYEGATGQVLLGHLQGPVPQLPGTTRATRALNEVLRVAMAKDPAERFRTTAELVAALDAVPLDGPDTEPTLVDPGPPTRTRAGAGEQSRRRRRPLLLAGLVAALVLAVGAIAWALDGSDPAPPAGASDPSSGGAEPEADALLAAFPRAADCDVVPDPKSARVQARWCLDATSSVYYAQWRGWDAMDANYRERALRDHSYRSDVKAAWVELAEVDRGHCQRKLAVWYADRAAPYSVTVCADSERAVLDALDALDLPTGEEVAARAGAAPDPLVSAFPEAGDCTEVSDPKPVRVRSRWCHDDASSVHYTQWTTWQAMDDNYRAQILTPLTDVGDDLTAAWVELTKAEGQTWETKLAVWYDDERAPYSVTVYAHTRAQARQVLGDLDLPSAAEVADVPRG</sequence>
<dbReference type="Pfam" id="PF00069">
    <property type="entry name" value="Pkinase"/>
    <property type="match status" value="1"/>
</dbReference>
<dbReference type="AlphaFoldDB" id="A0A852REG2"/>
<keyword evidence="5" id="KW-0418">Kinase</keyword>
<keyword evidence="4 7" id="KW-0547">Nucleotide-binding</keyword>
<evidence type="ECO:0000256" key="5">
    <source>
        <dbReference type="ARBA" id="ARBA00022777"/>
    </source>
</evidence>
<proteinExistence type="predicted"/>
<dbReference type="InterPro" id="IPR017441">
    <property type="entry name" value="Protein_kinase_ATP_BS"/>
</dbReference>
<dbReference type="PROSITE" id="PS00107">
    <property type="entry name" value="PROTEIN_KINASE_ATP"/>
    <property type="match status" value="1"/>
</dbReference>
<dbReference type="PANTHER" id="PTHR43289:SF6">
    <property type="entry name" value="SERINE_THREONINE-PROTEIN KINASE NEKL-3"/>
    <property type="match status" value="1"/>
</dbReference>
<keyword evidence="6 7" id="KW-0067">ATP-binding</keyword>
<evidence type="ECO:0000313" key="10">
    <source>
        <dbReference type="EMBL" id="NYD31657.1"/>
    </source>
</evidence>
<dbReference type="GO" id="GO:0005524">
    <property type="term" value="F:ATP binding"/>
    <property type="evidence" value="ECO:0007669"/>
    <property type="project" value="UniProtKB-UniRule"/>
</dbReference>
<comment type="caution">
    <text evidence="10">The sequence shown here is derived from an EMBL/GenBank/DDBJ whole genome shotgun (WGS) entry which is preliminary data.</text>
</comment>